<evidence type="ECO:0008006" key="3">
    <source>
        <dbReference type="Google" id="ProtNLM"/>
    </source>
</evidence>
<sequence length="65" mass="7553">MHKLSFRPLAKDDVQSIIEYYDLINPKLTEAFLIELEDSIIHIKSRPEAFQKRFGGDKIGFSKTL</sequence>
<name>A0ABS3SM53_9FLAO</name>
<evidence type="ECO:0000313" key="2">
    <source>
        <dbReference type="Proteomes" id="UP000681315"/>
    </source>
</evidence>
<evidence type="ECO:0000313" key="1">
    <source>
        <dbReference type="EMBL" id="MBO3096795.1"/>
    </source>
</evidence>
<dbReference type="EMBL" id="JAGEVG010000001">
    <property type="protein sequence ID" value="MBO3096795.1"/>
    <property type="molecule type" value="Genomic_DNA"/>
</dbReference>
<proteinExistence type="predicted"/>
<keyword evidence="2" id="KW-1185">Reference proteome</keyword>
<dbReference type="RefSeq" id="WP_208231713.1">
    <property type="nucleotide sequence ID" value="NZ_JAGEVG010000001.1"/>
</dbReference>
<gene>
    <name evidence="1" type="ORF">J4051_00830</name>
</gene>
<dbReference type="InterPro" id="IPR035093">
    <property type="entry name" value="RelE/ParE_toxin_dom_sf"/>
</dbReference>
<dbReference type="Gene3D" id="3.30.2310.20">
    <property type="entry name" value="RelE-like"/>
    <property type="match status" value="1"/>
</dbReference>
<accession>A0ABS3SM53</accession>
<comment type="caution">
    <text evidence="1">The sequence shown here is derived from an EMBL/GenBank/DDBJ whole genome shotgun (WGS) entry which is preliminary data.</text>
</comment>
<organism evidence="1 2">
    <name type="scientific">Gelidibacter pelagius</name>
    <dbReference type="NCBI Taxonomy" id="2819985"/>
    <lineage>
        <taxon>Bacteria</taxon>
        <taxon>Pseudomonadati</taxon>
        <taxon>Bacteroidota</taxon>
        <taxon>Flavobacteriia</taxon>
        <taxon>Flavobacteriales</taxon>
        <taxon>Flavobacteriaceae</taxon>
        <taxon>Gelidibacter</taxon>
    </lineage>
</organism>
<dbReference type="Proteomes" id="UP000681315">
    <property type="component" value="Unassembled WGS sequence"/>
</dbReference>
<reference evidence="1 2" key="1">
    <citation type="submission" date="2021-03" db="EMBL/GenBank/DDBJ databases">
        <title>Gelidibacter sp. nov., isolated from costal sediment.</title>
        <authorList>
            <person name="Lun K.-Y."/>
        </authorList>
    </citation>
    <scope>NUCLEOTIDE SEQUENCE [LARGE SCALE GENOMIC DNA]</scope>
    <source>
        <strain evidence="1 2">DF109</strain>
    </source>
</reference>
<protein>
    <recommendedName>
        <fullName evidence="3">Type II toxin-antitoxin system RelE/ParE family toxin</fullName>
    </recommendedName>
</protein>